<dbReference type="Pfam" id="PF00072">
    <property type="entry name" value="Response_reg"/>
    <property type="match status" value="1"/>
</dbReference>
<reference evidence="4" key="1">
    <citation type="journal article" date="2015" name="Nature">
        <title>Complex archaea that bridge the gap between prokaryotes and eukaryotes.</title>
        <authorList>
            <person name="Spang A."/>
            <person name="Saw J.H."/>
            <person name="Jorgensen S.L."/>
            <person name="Zaremba-Niedzwiedzka K."/>
            <person name="Martijn J."/>
            <person name="Lind A.E."/>
            <person name="van Eijk R."/>
            <person name="Schleper C."/>
            <person name="Guy L."/>
            <person name="Ettema T.J."/>
        </authorList>
    </citation>
    <scope>NUCLEOTIDE SEQUENCE</scope>
</reference>
<protein>
    <recommendedName>
        <fullName evidence="5">Histidine kinase domain-containing protein</fullName>
    </recommendedName>
</protein>
<dbReference type="PANTHER" id="PTHR43547:SF2">
    <property type="entry name" value="HYBRID SIGNAL TRANSDUCTION HISTIDINE KINASE C"/>
    <property type="match status" value="1"/>
</dbReference>
<dbReference type="PANTHER" id="PTHR43547">
    <property type="entry name" value="TWO-COMPONENT HISTIDINE KINASE"/>
    <property type="match status" value="1"/>
</dbReference>
<dbReference type="SMART" id="SM00388">
    <property type="entry name" value="HisKA"/>
    <property type="match status" value="1"/>
</dbReference>
<keyword evidence="1" id="KW-0597">Phosphoprotein</keyword>
<accession>A0A0F9PCP3</accession>
<evidence type="ECO:0008006" key="5">
    <source>
        <dbReference type="Google" id="ProtNLM"/>
    </source>
</evidence>
<dbReference type="InterPro" id="IPR036890">
    <property type="entry name" value="HATPase_C_sf"/>
</dbReference>
<feature type="domain" description="Histidine kinase" evidence="2">
    <location>
        <begin position="146"/>
        <end position="355"/>
    </location>
</feature>
<evidence type="ECO:0000313" key="4">
    <source>
        <dbReference type="EMBL" id="KKN29600.1"/>
    </source>
</evidence>
<dbReference type="InterPro" id="IPR005467">
    <property type="entry name" value="His_kinase_dom"/>
</dbReference>
<dbReference type="Gene3D" id="3.30.565.10">
    <property type="entry name" value="Histidine kinase-like ATPase, C-terminal domain"/>
    <property type="match status" value="1"/>
</dbReference>
<dbReference type="SUPFAM" id="SSF47384">
    <property type="entry name" value="Homodimeric domain of signal transducing histidine kinase"/>
    <property type="match status" value="1"/>
</dbReference>
<evidence type="ECO:0000259" key="3">
    <source>
        <dbReference type="PROSITE" id="PS50110"/>
    </source>
</evidence>
<comment type="caution">
    <text evidence="4">The sequence shown here is derived from an EMBL/GenBank/DDBJ whole genome shotgun (WGS) entry which is preliminary data.</text>
</comment>
<organism evidence="4">
    <name type="scientific">marine sediment metagenome</name>
    <dbReference type="NCBI Taxonomy" id="412755"/>
    <lineage>
        <taxon>unclassified sequences</taxon>
        <taxon>metagenomes</taxon>
        <taxon>ecological metagenomes</taxon>
    </lineage>
</organism>
<dbReference type="Gene3D" id="3.40.50.2300">
    <property type="match status" value="1"/>
</dbReference>
<name>A0A0F9PCP3_9ZZZZ</name>
<dbReference type="InterPro" id="IPR001789">
    <property type="entry name" value="Sig_transdc_resp-reg_receiver"/>
</dbReference>
<dbReference type="CDD" id="cd00156">
    <property type="entry name" value="REC"/>
    <property type="match status" value="1"/>
</dbReference>
<feature type="domain" description="Response regulatory" evidence="3">
    <location>
        <begin position="6"/>
        <end position="120"/>
    </location>
</feature>
<dbReference type="InterPro" id="IPR004358">
    <property type="entry name" value="Sig_transdc_His_kin-like_C"/>
</dbReference>
<dbReference type="EMBL" id="LAZR01002474">
    <property type="protein sequence ID" value="KKN29600.1"/>
    <property type="molecule type" value="Genomic_DNA"/>
</dbReference>
<dbReference type="InterPro" id="IPR003594">
    <property type="entry name" value="HATPase_dom"/>
</dbReference>
<proteinExistence type="predicted"/>
<dbReference type="Gene3D" id="1.10.287.130">
    <property type="match status" value="1"/>
</dbReference>
<dbReference type="InterPro" id="IPR036097">
    <property type="entry name" value="HisK_dim/P_sf"/>
</dbReference>
<evidence type="ECO:0000256" key="1">
    <source>
        <dbReference type="ARBA" id="ARBA00022553"/>
    </source>
</evidence>
<dbReference type="Pfam" id="PF02518">
    <property type="entry name" value="HATPase_c"/>
    <property type="match status" value="1"/>
</dbReference>
<dbReference type="CDD" id="cd00082">
    <property type="entry name" value="HisKA"/>
    <property type="match status" value="1"/>
</dbReference>
<dbReference type="SMART" id="SM00448">
    <property type="entry name" value="REC"/>
    <property type="match status" value="1"/>
</dbReference>
<sequence length="356" mass="39785">MPNIPKIIVVFREDENMKAAVELLAKKGYAVFSETSIFQAIATLAERKADVIVLDIDDLELKEMEFFDVVKKINPNLFILISFSLVNRERAIKFLESGADCYMLKPFYINELLAIVRQFLDRIDHKGDILEESIEKQSSLERMALKIAHEINNPLTIISGQLQLLLSETKSSAPNYPVYVTLEEETQRVAKAVRSLVAYAQLKGPKKAVVNLNDILKDVIHFFKDTRQGKDTQIIEAFDKDLPMIMADKKQIALVCKNIICSSKKAVGSKDVLNISTERDESNVAATFYDTGKGIPFKVIDRIFDPFSVVNGAEGGMGLGLCVSHKIIERHGGDLAVKSLENKGAAFRFTLPIEST</sequence>
<dbReference type="SUPFAM" id="SSF52172">
    <property type="entry name" value="CheY-like"/>
    <property type="match status" value="1"/>
</dbReference>
<evidence type="ECO:0000259" key="2">
    <source>
        <dbReference type="PROSITE" id="PS50109"/>
    </source>
</evidence>
<dbReference type="InterPro" id="IPR011006">
    <property type="entry name" value="CheY-like_superfamily"/>
</dbReference>
<dbReference type="SMART" id="SM00387">
    <property type="entry name" value="HATPase_c"/>
    <property type="match status" value="1"/>
</dbReference>
<dbReference type="Pfam" id="PF00512">
    <property type="entry name" value="HisKA"/>
    <property type="match status" value="1"/>
</dbReference>
<dbReference type="PROSITE" id="PS50110">
    <property type="entry name" value="RESPONSE_REGULATORY"/>
    <property type="match status" value="1"/>
</dbReference>
<dbReference type="PROSITE" id="PS50109">
    <property type="entry name" value="HIS_KIN"/>
    <property type="match status" value="1"/>
</dbReference>
<dbReference type="InterPro" id="IPR003661">
    <property type="entry name" value="HisK_dim/P_dom"/>
</dbReference>
<gene>
    <name evidence="4" type="ORF">LCGC14_0842410</name>
</gene>
<dbReference type="PRINTS" id="PR00344">
    <property type="entry name" value="BCTRLSENSOR"/>
</dbReference>
<dbReference type="SUPFAM" id="SSF55874">
    <property type="entry name" value="ATPase domain of HSP90 chaperone/DNA topoisomerase II/histidine kinase"/>
    <property type="match status" value="1"/>
</dbReference>
<dbReference type="GO" id="GO:0000155">
    <property type="term" value="F:phosphorelay sensor kinase activity"/>
    <property type="evidence" value="ECO:0007669"/>
    <property type="project" value="InterPro"/>
</dbReference>
<dbReference type="AlphaFoldDB" id="A0A0F9PCP3"/>